<reference evidence="1 2" key="1">
    <citation type="journal article" date="2020" name="ISME J.">
        <title>Comparative genomics reveals insights into cyanobacterial evolution and habitat adaptation.</title>
        <authorList>
            <person name="Chen M.Y."/>
            <person name="Teng W.K."/>
            <person name="Zhao L."/>
            <person name="Hu C.X."/>
            <person name="Zhou Y.K."/>
            <person name="Han B.P."/>
            <person name="Song L.R."/>
            <person name="Shu W.S."/>
        </authorList>
    </citation>
    <scope>NUCLEOTIDE SEQUENCE [LARGE SCALE GENOMIC DNA]</scope>
    <source>
        <strain evidence="1 2">FACHB-196</strain>
    </source>
</reference>
<dbReference type="EMBL" id="JACJST010000004">
    <property type="protein sequence ID" value="MBD2567617.1"/>
    <property type="molecule type" value="Genomic_DNA"/>
</dbReference>
<proteinExistence type="predicted"/>
<name>A0ABR8FCZ2_9NOST</name>
<comment type="caution">
    <text evidence="1">The sequence shown here is derived from an EMBL/GenBank/DDBJ whole genome shotgun (WGS) entry which is preliminary data.</text>
</comment>
<evidence type="ECO:0000313" key="1">
    <source>
        <dbReference type="EMBL" id="MBD2567617.1"/>
    </source>
</evidence>
<keyword evidence="2" id="KW-1185">Reference proteome</keyword>
<protein>
    <submittedName>
        <fullName evidence="1">Uncharacterized protein</fullName>
    </submittedName>
</protein>
<accession>A0ABR8FCZ2</accession>
<evidence type="ECO:0000313" key="2">
    <source>
        <dbReference type="Proteomes" id="UP000640531"/>
    </source>
</evidence>
<dbReference type="Proteomes" id="UP000640531">
    <property type="component" value="Unassembled WGS sequence"/>
</dbReference>
<gene>
    <name evidence="1" type="ORF">H6G59_06790</name>
</gene>
<dbReference type="RefSeq" id="WP_190712712.1">
    <property type="nucleotide sequence ID" value="NZ_JACJST010000004.1"/>
</dbReference>
<sequence length="185" mass="21031">MNNIDKLTLKAFLAALMRLEQPLPDDLQNQLKEISKTCPSDVDKLDALTEIYPPLEDEYLEARSILQNDGERFRSSSVQTVNETVVLSDEKLIDLAVQIFSSEDSVNSLNQAYTESSPIGQFLFQLRRQTSVMAKDTNNIPQEELWVWQDPVVWASLERGLKQAQAGEGRYLGDFSQYADLEIED</sequence>
<organism evidence="1 2">
    <name type="scientific">Anabaena lutea FACHB-196</name>
    <dbReference type="NCBI Taxonomy" id="2692881"/>
    <lineage>
        <taxon>Bacteria</taxon>
        <taxon>Bacillati</taxon>
        <taxon>Cyanobacteriota</taxon>
        <taxon>Cyanophyceae</taxon>
        <taxon>Nostocales</taxon>
        <taxon>Nostocaceae</taxon>
        <taxon>Anabaena</taxon>
    </lineage>
</organism>